<name>A0A1G9V2L8_9BACT</name>
<organism evidence="1 2">
    <name type="scientific">Siphonobacter aquaeclarae</name>
    <dbReference type="NCBI Taxonomy" id="563176"/>
    <lineage>
        <taxon>Bacteria</taxon>
        <taxon>Pseudomonadati</taxon>
        <taxon>Bacteroidota</taxon>
        <taxon>Cytophagia</taxon>
        <taxon>Cytophagales</taxon>
        <taxon>Cytophagaceae</taxon>
        <taxon>Siphonobacter</taxon>
    </lineage>
</organism>
<dbReference type="RefSeq" id="WP_093207031.1">
    <property type="nucleotide sequence ID" value="NZ_FNGS01000008.1"/>
</dbReference>
<proteinExistence type="predicted"/>
<dbReference type="AlphaFoldDB" id="A0A1G9V2L8"/>
<dbReference type="STRING" id="563176.SAMN04488090_3938"/>
<gene>
    <name evidence="1" type="ORF">SAMN04488090_3938</name>
</gene>
<sequence length="356" mass="41432">MTQRVWWLVLLLLLSGAGPVLSQGPNLPKQYRLNNQILLKLEKGSMLGINYERYEDLLRHKNIDSVLHLFVQDYDKIRDTTRPLDGRRVTFHVNRHLRNIQVEFFPQKSDYFGFREGDDQPVQLKTGTDTLLIPGWSDNEASRRRIGYYLILNNIDQVRQYLSEGGFNTRIDSAQAEIIRFKKHPLTKDRVSYRLEMTGRKAEFSRLHSQTAGFLSIQPRVEAGLVRHRLVPSLVFDVQVVPNSFHRLGYSIGIRSDFFFRERPEGGYTTERNDFLNFGLHIYKKESGEKRANFNKLFTSLYVGIPIRRRGDYYDSNTIRIGGTAYTKGLVRIQPELYMNGFFRNVFPGVRVGFGL</sequence>
<keyword evidence="2" id="KW-1185">Reference proteome</keyword>
<evidence type="ECO:0000313" key="1">
    <source>
        <dbReference type="EMBL" id="SDM66297.1"/>
    </source>
</evidence>
<dbReference type="OrthoDB" id="664859at2"/>
<dbReference type="EMBL" id="FNGS01000008">
    <property type="protein sequence ID" value="SDM66297.1"/>
    <property type="molecule type" value="Genomic_DNA"/>
</dbReference>
<accession>A0A1G9V2L8</accession>
<evidence type="ECO:0000313" key="2">
    <source>
        <dbReference type="Proteomes" id="UP000198901"/>
    </source>
</evidence>
<protein>
    <submittedName>
        <fullName evidence="1">Uncharacterized protein</fullName>
    </submittedName>
</protein>
<dbReference type="Proteomes" id="UP000198901">
    <property type="component" value="Unassembled WGS sequence"/>
</dbReference>
<reference evidence="1 2" key="1">
    <citation type="submission" date="2016-10" db="EMBL/GenBank/DDBJ databases">
        <authorList>
            <person name="de Groot N.N."/>
        </authorList>
    </citation>
    <scope>NUCLEOTIDE SEQUENCE [LARGE SCALE GENOMIC DNA]</scope>
    <source>
        <strain evidence="1 2">DSM 21668</strain>
    </source>
</reference>